<dbReference type="InterPro" id="IPR055754">
    <property type="entry name" value="DUF7330"/>
</dbReference>
<gene>
    <name evidence="3" type="ORF">L201_005753</name>
</gene>
<feature type="region of interest" description="Disordered" evidence="1">
    <location>
        <begin position="1"/>
        <end position="24"/>
    </location>
</feature>
<name>A0AAX4JZV5_9TREE</name>
<feature type="region of interest" description="Disordered" evidence="1">
    <location>
        <begin position="226"/>
        <end position="387"/>
    </location>
</feature>
<accession>A0AAX4JZV5</accession>
<dbReference type="Pfam" id="PF24016">
    <property type="entry name" value="DUF7330"/>
    <property type="match status" value="1"/>
</dbReference>
<feature type="region of interest" description="Disordered" evidence="1">
    <location>
        <begin position="50"/>
        <end position="118"/>
    </location>
</feature>
<evidence type="ECO:0000256" key="1">
    <source>
        <dbReference type="SAM" id="MobiDB-lite"/>
    </source>
</evidence>
<proteinExistence type="predicted"/>
<feature type="compositionally biased region" description="Low complexity" evidence="1">
    <location>
        <begin position="366"/>
        <end position="379"/>
    </location>
</feature>
<sequence>MALPSTYQLHHSLPNRSPNQRPRSLSLSEYQPLNFDRDALESAYQASLNLPSSHSSSLTGHTPIDSQRSSTFHGASTETHDTSIDDISNNGDILTHPKGAFAGVGAGHTLTPPQSPLHQATTKLNQASLLSPIPASPSLPSLPPVNEKAKPKAKPPTPPPRPNEHEIPSSTYPPRLPPRHQPSSSVDYSHIPSPPRLHMRRSQSEIDMIGGQQWDGAYEWIEGDGQGRSRRRALPAIPTNVPVPEPPQWEPDYKPQIPSELTAPSAQHAYASLSAPPPNLPPRKNPRTFQQVSMGSAPSSTVNLAGPSGSSSTVGIFNARAGPSTSRPPMPTGPSVGTVFSTTSESSSGGLPMVSPPAGAPDYPPAQSTSNSGNSSTQAIVSKPKRDAEKEVLLRAQDRMLIWSTHYLDPSLRQSVINVPYQLTNAANIALSGLSSGQKTNYNSTIGAPIDGLARMAKDWVVTPDARFISEHGGIELGLGIINSHQIEESWAKDKGRKKARVEVTSRTGGIKVDLLELDEDRQIDLKIDTKSGDVLVLLPDNFHGPIHIISSRPPELLGIISPLLKPISNPYSNLYTTFMVPLSISRNNENSLTEYNTTVNIEKHLFKSFKEKTELFDQLYGGYINHSRIDHSKIQIKSEKSNSRVILALRDSNDEKDLENLGLRVGVKSGEGKKRRWWKM</sequence>
<feature type="domain" description="DUF7330" evidence="2">
    <location>
        <begin position="468"/>
        <end position="549"/>
    </location>
</feature>
<feature type="compositionally biased region" description="Pro residues" evidence="1">
    <location>
        <begin position="134"/>
        <end position="143"/>
    </location>
</feature>
<reference evidence="3 4" key="1">
    <citation type="submission" date="2024-01" db="EMBL/GenBank/DDBJ databases">
        <title>Comparative genomics of Cryptococcus and Kwoniella reveals pathogenesis evolution and contrasting modes of karyotype evolution via chromosome fusion or intercentromeric recombination.</title>
        <authorList>
            <person name="Coelho M.A."/>
            <person name="David-Palma M."/>
            <person name="Shea T."/>
            <person name="Bowers K."/>
            <person name="McGinley-Smith S."/>
            <person name="Mohammad A.W."/>
            <person name="Gnirke A."/>
            <person name="Yurkov A.M."/>
            <person name="Nowrousian M."/>
            <person name="Sun S."/>
            <person name="Cuomo C.A."/>
            <person name="Heitman J."/>
        </authorList>
    </citation>
    <scope>NUCLEOTIDE SEQUENCE [LARGE SCALE GENOMIC DNA]</scope>
    <source>
        <strain evidence="3 4">CBS 6074</strain>
    </source>
</reference>
<feature type="compositionally biased region" description="Polar residues" evidence="1">
    <location>
        <begin position="288"/>
        <end position="315"/>
    </location>
</feature>
<organism evidence="3 4">
    <name type="scientific">Kwoniella dendrophila CBS 6074</name>
    <dbReference type="NCBI Taxonomy" id="1295534"/>
    <lineage>
        <taxon>Eukaryota</taxon>
        <taxon>Fungi</taxon>
        <taxon>Dikarya</taxon>
        <taxon>Basidiomycota</taxon>
        <taxon>Agaricomycotina</taxon>
        <taxon>Tremellomycetes</taxon>
        <taxon>Tremellales</taxon>
        <taxon>Cryptococcaceae</taxon>
        <taxon>Kwoniella</taxon>
    </lineage>
</organism>
<dbReference type="RefSeq" id="XP_066077579.1">
    <property type="nucleotide sequence ID" value="XM_066221482.1"/>
</dbReference>
<dbReference type="EMBL" id="CP144104">
    <property type="protein sequence ID" value="WWC90816.1"/>
    <property type="molecule type" value="Genomic_DNA"/>
</dbReference>
<dbReference type="GeneID" id="91096423"/>
<evidence type="ECO:0000313" key="3">
    <source>
        <dbReference type="EMBL" id="WWC90816.1"/>
    </source>
</evidence>
<dbReference type="Proteomes" id="UP001355207">
    <property type="component" value="Chromosome 7"/>
</dbReference>
<feature type="compositionally biased region" description="Polar residues" evidence="1">
    <location>
        <begin position="64"/>
        <end position="77"/>
    </location>
</feature>
<evidence type="ECO:0000313" key="4">
    <source>
        <dbReference type="Proteomes" id="UP001355207"/>
    </source>
</evidence>
<feature type="compositionally biased region" description="Pro residues" evidence="1">
    <location>
        <begin position="354"/>
        <end position="364"/>
    </location>
</feature>
<evidence type="ECO:0000259" key="2">
    <source>
        <dbReference type="Pfam" id="PF24016"/>
    </source>
</evidence>
<feature type="region of interest" description="Disordered" evidence="1">
    <location>
        <begin position="130"/>
        <end position="197"/>
    </location>
</feature>
<keyword evidence="4" id="KW-1185">Reference proteome</keyword>
<dbReference type="AlphaFoldDB" id="A0AAX4JZV5"/>
<protein>
    <recommendedName>
        <fullName evidence="2">DUF7330 domain-containing protein</fullName>
    </recommendedName>
</protein>
<feature type="compositionally biased region" description="Polar residues" evidence="1">
    <location>
        <begin position="338"/>
        <end position="349"/>
    </location>
</feature>